<reference evidence="1" key="1">
    <citation type="journal article" date="2021" name="New Phytol.">
        <title>Evolutionary innovations through gain and loss of genes in the ectomycorrhizal Boletales.</title>
        <authorList>
            <person name="Wu G."/>
            <person name="Miyauchi S."/>
            <person name="Morin E."/>
            <person name="Kuo A."/>
            <person name="Drula E."/>
            <person name="Varga T."/>
            <person name="Kohler A."/>
            <person name="Feng B."/>
            <person name="Cao Y."/>
            <person name="Lipzen A."/>
            <person name="Daum C."/>
            <person name="Hundley H."/>
            <person name="Pangilinan J."/>
            <person name="Johnson J."/>
            <person name="Barry K."/>
            <person name="LaButti K."/>
            <person name="Ng V."/>
            <person name="Ahrendt S."/>
            <person name="Min B."/>
            <person name="Choi I.G."/>
            <person name="Park H."/>
            <person name="Plett J.M."/>
            <person name="Magnuson J."/>
            <person name="Spatafora J.W."/>
            <person name="Nagy L.G."/>
            <person name="Henrissat B."/>
            <person name="Grigoriev I.V."/>
            <person name="Yang Z.L."/>
            <person name="Xu J."/>
            <person name="Martin F.M."/>
        </authorList>
    </citation>
    <scope>NUCLEOTIDE SEQUENCE</scope>
    <source>
        <strain evidence="1">ATCC 28755</strain>
    </source>
</reference>
<dbReference type="Proteomes" id="UP000790377">
    <property type="component" value="Unassembled WGS sequence"/>
</dbReference>
<keyword evidence="2" id="KW-1185">Reference proteome</keyword>
<organism evidence="1 2">
    <name type="scientific">Hygrophoropsis aurantiaca</name>
    <dbReference type="NCBI Taxonomy" id="72124"/>
    <lineage>
        <taxon>Eukaryota</taxon>
        <taxon>Fungi</taxon>
        <taxon>Dikarya</taxon>
        <taxon>Basidiomycota</taxon>
        <taxon>Agaricomycotina</taxon>
        <taxon>Agaricomycetes</taxon>
        <taxon>Agaricomycetidae</taxon>
        <taxon>Boletales</taxon>
        <taxon>Coniophorineae</taxon>
        <taxon>Hygrophoropsidaceae</taxon>
        <taxon>Hygrophoropsis</taxon>
    </lineage>
</organism>
<gene>
    <name evidence="1" type="ORF">BJ138DRAFT_904350</name>
</gene>
<proteinExistence type="predicted"/>
<dbReference type="EMBL" id="MU268448">
    <property type="protein sequence ID" value="KAH7904512.1"/>
    <property type="molecule type" value="Genomic_DNA"/>
</dbReference>
<evidence type="ECO:0000313" key="2">
    <source>
        <dbReference type="Proteomes" id="UP000790377"/>
    </source>
</evidence>
<sequence length="378" mass="40935">MAGANIDMARTAHTVLLQGLHQKNTTFNMFSFGSRVSSLWPVSQPCGQNSVDTAMSHIKTMQADYSGTEIARALEAVYKSLVTPLVRPVSIFLLTDGGAWDVETCANITKKAIRDHATDSTFMRVFTVGLSQGASTTTCDRIALAGGGMAVYIATSEEEFLGKCARLVRAARTAPVSDIKVYDKLGTAVQQAPSNIPSFFLSLRFQIFVIVPRGAANVEQELKITGFVWTANISVEVVVPLRNLIHSPQTAFIHTSAAKALITELEDITPETNANRANIIRLGTVYGFPIGLQDTSLPTLPRDSRFAWRTVAGERDLWVKHLFWGGPLMAAAHARLDPQSSFGSTNLQNVQFGMSNMPTSVPAARYILQGAAFGSINP</sequence>
<evidence type="ECO:0000313" key="1">
    <source>
        <dbReference type="EMBL" id="KAH7904512.1"/>
    </source>
</evidence>
<comment type="caution">
    <text evidence="1">The sequence shown here is derived from an EMBL/GenBank/DDBJ whole genome shotgun (WGS) entry which is preliminary data.</text>
</comment>
<protein>
    <submittedName>
        <fullName evidence="1">von Willebrand factor type A domain-containing protein</fullName>
    </submittedName>
</protein>
<accession>A0ACB7ZUI2</accession>
<name>A0ACB7ZUI2_9AGAM</name>